<gene>
    <name evidence="3" type="ORF">S01H1_13358</name>
</gene>
<dbReference type="PANTHER" id="PTHR34477">
    <property type="entry name" value="UPF0213 PROTEIN YHBQ"/>
    <property type="match status" value="1"/>
</dbReference>
<dbReference type="InterPro" id="IPR000305">
    <property type="entry name" value="GIY-YIG_endonuc"/>
</dbReference>
<feature type="domain" description="GIY-YIG" evidence="2">
    <location>
        <begin position="6"/>
        <end position="82"/>
    </location>
</feature>
<dbReference type="SUPFAM" id="SSF82771">
    <property type="entry name" value="GIY-YIG endonuclease"/>
    <property type="match status" value="1"/>
</dbReference>
<dbReference type="CDD" id="cd10456">
    <property type="entry name" value="GIY-YIG_UPF0213"/>
    <property type="match status" value="1"/>
</dbReference>
<dbReference type="EMBL" id="BARS01006890">
    <property type="protein sequence ID" value="GAF75200.1"/>
    <property type="molecule type" value="Genomic_DNA"/>
</dbReference>
<accession>X0TGI9</accession>
<evidence type="ECO:0000313" key="3">
    <source>
        <dbReference type="EMBL" id="GAF75200.1"/>
    </source>
</evidence>
<sequence>MNKTQKRFFVYMLECADESYYIGMTASPEKRLAEHEAGVDPYAYTYSRRPVTLIWNQAVDTEHEAFLSERQLMGWSRAKKQALSKGDWNAIHQIVKSERKRRERSKVKSSIKTFKRPERKEPRKRRL</sequence>
<dbReference type="InterPro" id="IPR035901">
    <property type="entry name" value="GIY-YIG_endonuc_sf"/>
</dbReference>
<dbReference type="PROSITE" id="PS50164">
    <property type="entry name" value="GIY_YIG"/>
    <property type="match status" value="1"/>
</dbReference>
<proteinExistence type="predicted"/>
<feature type="compositionally biased region" description="Basic residues" evidence="1">
    <location>
        <begin position="98"/>
        <end position="109"/>
    </location>
</feature>
<dbReference type="PANTHER" id="PTHR34477:SF1">
    <property type="entry name" value="UPF0213 PROTEIN YHBQ"/>
    <property type="match status" value="1"/>
</dbReference>
<organism evidence="3">
    <name type="scientific">marine sediment metagenome</name>
    <dbReference type="NCBI Taxonomy" id="412755"/>
    <lineage>
        <taxon>unclassified sequences</taxon>
        <taxon>metagenomes</taxon>
        <taxon>ecological metagenomes</taxon>
    </lineage>
</organism>
<evidence type="ECO:0000256" key="1">
    <source>
        <dbReference type="SAM" id="MobiDB-lite"/>
    </source>
</evidence>
<comment type="caution">
    <text evidence="3">The sequence shown here is derived from an EMBL/GenBank/DDBJ whole genome shotgun (WGS) entry which is preliminary data.</text>
</comment>
<feature type="region of interest" description="Disordered" evidence="1">
    <location>
        <begin position="95"/>
        <end position="127"/>
    </location>
</feature>
<name>X0TGI9_9ZZZZ</name>
<dbReference type="AlphaFoldDB" id="X0TGI9"/>
<protein>
    <recommendedName>
        <fullName evidence="2">GIY-YIG domain-containing protein</fullName>
    </recommendedName>
</protein>
<dbReference type="Pfam" id="PF01541">
    <property type="entry name" value="GIY-YIG"/>
    <property type="match status" value="1"/>
</dbReference>
<reference evidence="3" key="1">
    <citation type="journal article" date="2014" name="Front. Microbiol.">
        <title>High frequency of phylogenetically diverse reductive dehalogenase-homologous genes in deep subseafloor sedimentary metagenomes.</title>
        <authorList>
            <person name="Kawai M."/>
            <person name="Futagami T."/>
            <person name="Toyoda A."/>
            <person name="Takaki Y."/>
            <person name="Nishi S."/>
            <person name="Hori S."/>
            <person name="Arai W."/>
            <person name="Tsubouchi T."/>
            <person name="Morono Y."/>
            <person name="Uchiyama I."/>
            <person name="Ito T."/>
            <person name="Fujiyama A."/>
            <person name="Inagaki F."/>
            <person name="Takami H."/>
        </authorList>
    </citation>
    <scope>NUCLEOTIDE SEQUENCE</scope>
    <source>
        <strain evidence="3">Expedition CK06-06</strain>
    </source>
</reference>
<dbReference type="InterPro" id="IPR050190">
    <property type="entry name" value="UPF0213_domain"/>
</dbReference>
<evidence type="ECO:0000259" key="2">
    <source>
        <dbReference type="PROSITE" id="PS50164"/>
    </source>
</evidence>
<dbReference type="Gene3D" id="3.40.1440.10">
    <property type="entry name" value="GIY-YIG endonuclease"/>
    <property type="match status" value="1"/>
</dbReference>